<keyword evidence="2" id="KW-0812">Transmembrane</keyword>
<dbReference type="VEuPathDB" id="FungiDB:AMAG_03333"/>
<dbReference type="AlphaFoldDB" id="A0A0L0S9B0"/>
<evidence type="ECO:0000256" key="3">
    <source>
        <dbReference type="SAM" id="SignalP"/>
    </source>
</evidence>
<reference evidence="5" key="2">
    <citation type="submission" date="2009-11" db="EMBL/GenBank/DDBJ databases">
        <title>The Genome Sequence of Allomyces macrogynus strain ATCC 38327.</title>
        <authorList>
            <consortium name="The Broad Institute Genome Sequencing Platform"/>
            <person name="Russ C."/>
            <person name="Cuomo C."/>
            <person name="Shea T."/>
            <person name="Young S.K."/>
            <person name="Zeng Q."/>
            <person name="Koehrsen M."/>
            <person name="Haas B."/>
            <person name="Borodovsky M."/>
            <person name="Guigo R."/>
            <person name="Alvarado L."/>
            <person name="Berlin A."/>
            <person name="Borenstein D."/>
            <person name="Chen Z."/>
            <person name="Engels R."/>
            <person name="Freedman E."/>
            <person name="Gellesch M."/>
            <person name="Goldberg J."/>
            <person name="Griggs A."/>
            <person name="Gujja S."/>
            <person name="Heiman D."/>
            <person name="Hepburn T."/>
            <person name="Howarth C."/>
            <person name="Jen D."/>
            <person name="Larson L."/>
            <person name="Lewis B."/>
            <person name="Mehta T."/>
            <person name="Park D."/>
            <person name="Pearson M."/>
            <person name="Roberts A."/>
            <person name="Saif S."/>
            <person name="Shenoy N."/>
            <person name="Sisk P."/>
            <person name="Stolte C."/>
            <person name="Sykes S."/>
            <person name="Walk T."/>
            <person name="White J."/>
            <person name="Yandava C."/>
            <person name="Burger G."/>
            <person name="Gray M.W."/>
            <person name="Holland P.W.H."/>
            <person name="King N."/>
            <person name="Lang F.B.F."/>
            <person name="Roger A.J."/>
            <person name="Ruiz-Trillo I."/>
            <person name="Lander E."/>
            <person name="Nusbaum C."/>
        </authorList>
    </citation>
    <scope>NUCLEOTIDE SEQUENCE [LARGE SCALE GENOMIC DNA]</scope>
    <source>
        <strain evidence="5">ATCC 38327</strain>
    </source>
</reference>
<feature type="region of interest" description="Disordered" evidence="1">
    <location>
        <begin position="135"/>
        <end position="168"/>
    </location>
</feature>
<protein>
    <submittedName>
        <fullName evidence="4">Slc39a10 protein</fullName>
    </submittedName>
</protein>
<dbReference type="GO" id="GO:0140410">
    <property type="term" value="F:monoatomic cation:bicarbonate symporter activity"/>
    <property type="evidence" value="ECO:0007669"/>
    <property type="project" value="TreeGrafter"/>
</dbReference>
<dbReference type="GO" id="GO:0005385">
    <property type="term" value="F:zinc ion transmembrane transporter activity"/>
    <property type="evidence" value="ECO:0007669"/>
    <property type="project" value="TreeGrafter"/>
</dbReference>
<reference evidence="4 5" key="1">
    <citation type="submission" date="2009-11" db="EMBL/GenBank/DDBJ databases">
        <title>Annotation of Allomyces macrogynus ATCC 38327.</title>
        <authorList>
            <consortium name="The Broad Institute Genome Sequencing Platform"/>
            <person name="Russ C."/>
            <person name="Cuomo C."/>
            <person name="Burger G."/>
            <person name="Gray M.W."/>
            <person name="Holland P.W.H."/>
            <person name="King N."/>
            <person name="Lang F.B.F."/>
            <person name="Roger A.J."/>
            <person name="Ruiz-Trillo I."/>
            <person name="Young S.K."/>
            <person name="Zeng Q."/>
            <person name="Gargeya S."/>
            <person name="Fitzgerald M."/>
            <person name="Haas B."/>
            <person name="Abouelleil A."/>
            <person name="Alvarado L."/>
            <person name="Arachchi H.M."/>
            <person name="Berlin A."/>
            <person name="Chapman S.B."/>
            <person name="Gearin G."/>
            <person name="Goldberg J."/>
            <person name="Griggs A."/>
            <person name="Gujja S."/>
            <person name="Hansen M."/>
            <person name="Heiman D."/>
            <person name="Howarth C."/>
            <person name="Larimer J."/>
            <person name="Lui A."/>
            <person name="MacDonald P.J.P."/>
            <person name="McCowen C."/>
            <person name="Montmayeur A."/>
            <person name="Murphy C."/>
            <person name="Neiman D."/>
            <person name="Pearson M."/>
            <person name="Priest M."/>
            <person name="Roberts A."/>
            <person name="Saif S."/>
            <person name="Shea T."/>
            <person name="Sisk P."/>
            <person name="Stolte C."/>
            <person name="Sykes S."/>
            <person name="Wortman J."/>
            <person name="Nusbaum C."/>
            <person name="Birren B."/>
        </authorList>
    </citation>
    <scope>NUCLEOTIDE SEQUENCE [LARGE SCALE GENOMIC DNA]</scope>
    <source>
        <strain evidence="4 5">ATCC 38327</strain>
    </source>
</reference>
<dbReference type="Proteomes" id="UP000054350">
    <property type="component" value="Unassembled WGS sequence"/>
</dbReference>
<feature type="chain" id="PRO_5005547988" evidence="3">
    <location>
        <begin position="35"/>
        <end position="235"/>
    </location>
</feature>
<gene>
    <name evidence="4" type="ORF">AMAG_03333</name>
</gene>
<evidence type="ECO:0000256" key="2">
    <source>
        <dbReference type="SAM" id="Phobius"/>
    </source>
</evidence>
<dbReference type="GO" id="GO:0005886">
    <property type="term" value="C:plasma membrane"/>
    <property type="evidence" value="ECO:0007669"/>
    <property type="project" value="TreeGrafter"/>
</dbReference>
<evidence type="ECO:0000313" key="4">
    <source>
        <dbReference type="EMBL" id="KNE58979.1"/>
    </source>
</evidence>
<accession>A0A0L0S9B0</accession>
<evidence type="ECO:0000256" key="1">
    <source>
        <dbReference type="SAM" id="MobiDB-lite"/>
    </source>
</evidence>
<dbReference type="PANTHER" id="PTHR12191">
    <property type="entry name" value="SOLUTE CARRIER FAMILY 39"/>
    <property type="match status" value="1"/>
</dbReference>
<evidence type="ECO:0000313" key="5">
    <source>
        <dbReference type="Proteomes" id="UP000054350"/>
    </source>
</evidence>
<organism evidence="4 5">
    <name type="scientific">Allomyces macrogynus (strain ATCC 38327)</name>
    <name type="common">Allomyces javanicus var. macrogynus</name>
    <dbReference type="NCBI Taxonomy" id="578462"/>
    <lineage>
        <taxon>Eukaryota</taxon>
        <taxon>Fungi</taxon>
        <taxon>Fungi incertae sedis</taxon>
        <taxon>Blastocladiomycota</taxon>
        <taxon>Blastocladiomycetes</taxon>
        <taxon>Blastocladiales</taxon>
        <taxon>Blastocladiaceae</taxon>
        <taxon>Allomyces</taxon>
    </lineage>
</organism>
<keyword evidence="5" id="KW-1185">Reference proteome</keyword>
<feature type="transmembrane region" description="Helical" evidence="2">
    <location>
        <begin position="180"/>
        <end position="205"/>
    </location>
</feature>
<keyword evidence="2" id="KW-1133">Transmembrane helix</keyword>
<dbReference type="GO" id="GO:0030003">
    <property type="term" value="P:intracellular monoatomic cation homeostasis"/>
    <property type="evidence" value="ECO:0007669"/>
    <property type="project" value="TreeGrafter"/>
</dbReference>
<sequence>MIRRSRTSLLATVFAALAALLVVLLAASPAAVQAADTPTPTEFMNELFEHFARNVTGVSEPVINTDRLLHLYEHLEIVNKTVTVDKWPTDLHDCLTPAQLLQAYEIKESYVNRAGLEKISPGLVAMKASSACTAAHAHGAHEGEKKDEHAEHDHAAHDHADHDEDAHAVSDADKLSSGLVWLYSIVAELIVSGFAVLGITLVPYLSKHRRANQLAMTFLIGLAVGDAARRRDHAP</sequence>
<keyword evidence="2" id="KW-0472">Membrane</keyword>
<dbReference type="GO" id="GO:0071578">
    <property type="term" value="P:zinc ion import across plasma membrane"/>
    <property type="evidence" value="ECO:0007669"/>
    <property type="project" value="TreeGrafter"/>
</dbReference>
<keyword evidence="3" id="KW-0732">Signal</keyword>
<name>A0A0L0S9B0_ALLM3</name>
<dbReference type="PANTHER" id="PTHR12191:SF37">
    <property type="entry name" value="ZINC TRANSPORTER FOI"/>
    <property type="match status" value="1"/>
</dbReference>
<feature type="compositionally biased region" description="Basic and acidic residues" evidence="1">
    <location>
        <begin position="139"/>
        <end position="168"/>
    </location>
</feature>
<dbReference type="InterPro" id="IPR050799">
    <property type="entry name" value="ZIP_Transporter"/>
</dbReference>
<dbReference type="EMBL" id="GG745334">
    <property type="protein sequence ID" value="KNE58979.1"/>
    <property type="molecule type" value="Genomic_DNA"/>
</dbReference>
<dbReference type="OrthoDB" id="200954at2759"/>
<feature type="signal peptide" evidence="3">
    <location>
        <begin position="1"/>
        <end position="34"/>
    </location>
</feature>
<proteinExistence type="predicted"/>